<comment type="caution">
    <text evidence="1">The sequence shown here is derived from an EMBL/GenBank/DDBJ whole genome shotgun (WGS) entry which is preliminary data.</text>
</comment>
<dbReference type="AlphaFoldDB" id="A0A4R2L1M0"/>
<dbReference type="Proteomes" id="UP000294919">
    <property type="component" value="Unassembled WGS sequence"/>
</dbReference>
<evidence type="ECO:0000313" key="1">
    <source>
        <dbReference type="EMBL" id="TCO79087.1"/>
    </source>
</evidence>
<evidence type="ECO:0000313" key="2">
    <source>
        <dbReference type="Proteomes" id="UP000294919"/>
    </source>
</evidence>
<dbReference type="EMBL" id="SLWV01000003">
    <property type="protein sequence ID" value="TCO79087.1"/>
    <property type="molecule type" value="Genomic_DNA"/>
</dbReference>
<protein>
    <submittedName>
        <fullName evidence="1">Uncharacterized protein</fullName>
    </submittedName>
</protein>
<sequence length="44" mass="5120">MSNEEKILNLLQRMQLDITDIKSNVVELKLGQQEIKDHLYSAGY</sequence>
<reference evidence="1 2" key="1">
    <citation type="submission" date="2019-03" db="EMBL/GenBank/DDBJ databases">
        <title>Genomic Encyclopedia of Type Strains, Phase IV (KMG-IV): sequencing the most valuable type-strain genomes for metagenomic binning, comparative biology and taxonomic classification.</title>
        <authorList>
            <person name="Goeker M."/>
        </authorList>
    </citation>
    <scope>NUCLEOTIDE SEQUENCE [LARGE SCALE GENOMIC DNA]</scope>
    <source>
        <strain evidence="1 2">DSM 102940</strain>
    </source>
</reference>
<dbReference type="RefSeq" id="WP_279233097.1">
    <property type="nucleotide sequence ID" value="NZ_SLWV01000003.1"/>
</dbReference>
<organism evidence="1 2">
    <name type="scientific">Marinisporobacter balticus</name>
    <dbReference type="NCBI Taxonomy" id="2018667"/>
    <lineage>
        <taxon>Bacteria</taxon>
        <taxon>Bacillati</taxon>
        <taxon>Bacillota</taxon>
        <taxon>Clostridia</taxon>
        <taxon>Peptostreptococcales</taxon>
        <taxon>Thermotaleaceae</taxon>
        <taxon>Marinisporobacter</taxon>
    </lineage>
</organism>
<accession>A0A4R2L1M0</accession>
<name>A0A4R2L1M0_9FIRM</name>
<gene>
    <name evidence="1" type="ORF">EV214_103139</name>
</gene>
<keyword evidence="2" id="KW-1185">Reference proteome</keyword>
<proteinExistence type="predicted"/>